<reference evidence="3" key="2">
    <citation type="journal article" date="2023" name="IMA Fungus">
        <title>Comparative genomic study of the Penicillium genus elucidates a diverse pangenome and 15 lateral gene transfer events.</title>
        <authorList>
            <person name="Petersen C."/>
            <person name="Sorensen T."/>
            <person name="Nielsen M.R."/>
            <person name="Sondergaard T.E."/>
            <person name="Sorensen J.L."/>
            <person name="Fitzpatrick D.A."/>
            <person name="Frisvad J.C."/>
            <person name="Nielsen K.L."/>
        </authorList>
    </citation>
    <scope>NUCLEOTIDE SEQUENCE</scope>
    <source>
        <strain evidence="3">IBT 29864</strain>
    </source>
</reference>
<dbReference type="RefSeq" id="XP_056551960.1">
    <property type="nucleotide sequence ID" value="XM_056702960.1"/>
</dbReference>
<dbReference type="InterPro" id="IPR050300">
    <property type="entry name" value="GDXG_lipolytic_enzyme"/>
</dbReference>
<dbReference type="GO" id="GO:0016787">
    <property type="term" value="F:hydrolase activity"/>
    <property type="evidence" value="ECO:0007669"/>
    <property type="project" value="UniProtKB-KW"/>
</dbReference>
<evidence type="ECO:0000259" key="2">
    <source>
        <dbReference type="Pfam" id="PF07859"/>
    </source>
</evidence>
<dbReference type="SUPFAM" id="SSF53474">
    <property type="entry name" value="alpha/beta-Hydrolases"/>
    <property type="match status" value="1"/>
</dbReference>
<evidence type="ECO:0000256" key="1">
    <source>
        <dbReference type="ARBA" id="ARBA00022801"/>
    </source>
</evidence>
<dbReference type="PANTHER" id="PTHR48081">
    <property type="entry name" value="AB HYDROLASE SUPERFAMILY PROTEIN C4A8.06C"/>
    <property type="match status" value="1"/>
</dbReference>
<dbReference type="AlphaFoldDB" id="A0A9W9RS89"/>
<evidence type="ECO:0000313" key="3">
    <source>
        <dbReference type="EMBL" id="KAJ5364334.1"/>
    </source>
</evidence>
<dbReference type="InterPro" id="IPR029058">
    <property type="entry name" value="AB_hydrolase_fold"/>
</dbReference>
<keyword evidence="4" id="KW-1185">Reference proteome</keyword>
<dbReference type="Proteomes" id="UP001147782">
    <property type="component" value="Unassembled WGS sequence"/>
</dbReference>
<dbReference type="PANTHER" id="PTHR48081:SF8">
    <property type="entry name" value="ALPHA_BETA HYDROLASE FOLD-3 DOMAIN-CONTAINING PROTEIN-RELATED"/>
    <property type="match status" value="1"/>
</dbReference>
<dbReference type="InterPro" id="IPR013094">
    <property type="entry name" value="AB_hydrolase_3"/>
</dbReference>
<comment type="caution">
    <text evidence="3">The sequence shown here is derived from an EMBL/GenBank/DDBJ whole genome shotgun (WGS) entry which is preliminary data.</text>
</comment>
<dbReference type="GO" id="GO:0072330">
    <property type="term" value="P:monocarboxylic acid biosynthetic process"/>
    <property type="evidence" value="ECO:0007669"/>
    <property type="project" value="UniProtKB-ARBA"/>
</dbReference>
<dbReference type="Gene3D" id="3.40.50.1820">
    <property type="entry name" value="alpha/beta hydrolase"/>
    <property type="match status" value="1"/>
</dbReference>
<dbReference type="EMBL" id="JAPZBS010000008">
    <property type="protein sequence ID" value="KAJ5364334.1"/>
    <property type="molecule type" value="Genomic_DNA"/>
</dbReference>
<dbReference type="Pfam" id="PF07859">
    <property type="entry name" value="Abhydrolase_3"/>
    <property type="match status" value="1"/>
</dbReference>
<keyword evidence="1" id="KW-0378">Hydrolase</keyword>
<protein>
    <recommendedName>
        <fullName evidence="2">Alpha/beta hydrolase fold-3 domain-containing protein</fullName>
    </recommendedName>
</protein>
<accession>A0A9W9RS89</accession>
<proteinExistence type="predicted"/>
<name>A0A9W9RS89_9EURO</name>
<dbReference type="OrthoDB" id="408631at2759"/>
<sequence length="328" mass="35953">MAPIYAESWLQVFNNVLENAFGGRVALQGDVSDIRKQFAELAAATSLGYKPFADDLSVLDGVSDGVPHRIYVPKHECRPFPVGVYMHGGGYILGDLEAEDMICRTLCKEASSIIISVDYRLAPEHKHPAQLKDALAVIEWVYENMETYGGDKTRIYTIGTSAGAALALLAARDIVSGLSSVPSDSLCGVVAISPLTTHHDNIPMRYQKLHNSYDEFGEGAPVLTRSVLAQFLQWAGAAPDDASSFILLDDQVFSKFPAVYISTAECDPLRDDGKVLADAFREAGIDVSVDEYPGMPHCFWFFHALPEWTVFIKNTVAAISWVQDKKSN</sequence>
<dbReference type="GO" id="GO:0017000">
    <property type="term" value="P:antibiotic biosynthetic process"/>
    <property type="evidence" value="ECO:0007669"/>
    <property type="project" value="UniProtKB-ARBA"/>
</dbReference>
<reference evidence="3" key="1">
    <citation type="submission" date="2022-11" db="EMBL/GenBank/DDBJ databases">
        <authorList>
            <person name="Petersen C."/>
        </authorList>
    </citation>
    <scope>NUCLEOTIDE SEQUENCE</scope>
    <source>
        <strain evidence="3">IBT 29864</strain>
    </source>
</reference>
<evidence type="ECO:0000313" key="4">
    <source>
        <dbReference type="Proteomes" id="UP001147782"/>
    </source>
</evidence>
<organism evidence="3 4">
    <name type="scientific">Penicillium cataractarum</name>
    <dbReference type="NCBI Taxonomy" id="2100454"/>
    <lineage>
        <taxon>Eukaryota</taxon>
        <taxon>Fungi</taxon>
        <taxon>Dikarya</taxon>
        <taxon>Ascomycota</taxon>
        <taxon>Pezizomycotina</taxon>
        <taxon>Eurotiomycetes</taxon>
        <taxon>Eurotiomycetidae</taxon>
        <taxon>Eurotiales</taxon>
        <taxon>Aspergillaceae</taxon>
        <taxon>Penicillium</taxon>
    </lineage>
</organism>
<feature type="domain" description="Alpha/beta hydrolase fold-3" evidence="2">
    <location>
        <begin position="84"/>
        <end position="300"/>
    </location>
</feature>
<dbReference type="GeneID" id="81442139"/>
<gene>
    <name evidence="3" type="ORF">N7496_010047</name>
</gene>